<gene>
    <name evidence="9" type="primary">CSON014259</name>
</gene>
<evidence type="ECO:0000256" key="7">
    <source>
        <dbReference type="ARBA" id="ARBA00023186"/>
    </source>
</evidence>
<dbReference type="InterPro" id="IPR018181">
    <property type="entry name" value="Heat_shock_70_CS"/>
</dbReference>
<evidence type="ECO:0000313" key="9">
    <source>
        <dbReference type="EMBL" id="SSX27200.1"/>
    </source>
</evidence>
<dbReference type="AlphaFoldDB" id="A0A336MB84"/>
<reference evidence="9" key="1">
    <citation type="submission" date="2018-07" db="EMBL/GenBank/DDBJ databases">
        <authorList>
            <person name="Quirk P.G."/>
            <person name="Krulwich T.A."/>
        </authorList>
    </citation>
    <scope>NUCLEOTIDE SEQUENCE</scope>
</reference>
<proteinExistence type="inferred from homology"/>
<evidence type="ECO:0000256" key="2">
    <source>
        <dbReference type="ARBA" id="ARBA00007381"/>
    </source>
</evidence>
<organism evidence="9">
    <name type="scientific">Culicoides sonorensis</name>
    <name type="common">Biting midge</name>
    <dbReference type="NCBI Taxonomy" id="179676"/>
    <lineage>
        <taxon>Eukaryota</taxon>
        <taxon>Metazoa</taxon>
        <taxon>Ecdysozoa</taxon>
        <taxon>Arthropoda</taxon>
        <taxon>Hexapoda</taxon>
        <taxon>Insecta</taxon>
        <taxon>Pterygota</taxon>
        <taxon>Neoptera</taxon>
        <taxon>Endopterygota</taxon>
        <taxon>Diptera</taxon>
        <taxon>Nematocera</taxon>
        <taxon>Chironomoidea</taxon>
        <taxon>Ceratopogonidae</taxon>
        <taxon>Ceratopogoninae</taxon>
        <taxon>Culicoides</taxon>
        <taxon>Monoculicoides</taxon>
    </lineage>
</organism>
<evidence type="ECO:0000256" key="1">
    <source>
        <dbReference type="ARBA" id="ARBA00004319"/>
    </source>
</evidence>
<dbReference type="PRINTS" id="PR00301">
    <property type="entry name" value="HEATSHOCK70"/>
</dbReference>
<dbReference type="GO" id="GO:0030968">
    <property type="term" value="P:endoplasmic reticulum unfolded protein response"/>
    <property type="evidence" value="ECO:0007669"/>
    <property type="project" value="TreeGrafter"/>
</dbReference>
<dbReference type="FunFam" id="3.30.420.40:FF:000028">
    <property type="entry name" value="heat shock 70 kDa protein-like"/>
    <property type="match status" value="1"/>
</dbReference>
<evidence type="ECO:0000256" key="5">
    <source>
        <dbReference type="ARBA" id="ARBA00022824"/>
    </source>
</evidence>
<keyword evidence="5" id="KW-0256">Endoplasmic reticulum</keyword>
<keyword evidence="3" id="KW-0732">Signal</keyword>
<dbReference type="InterPro" id="IPR029047">
    <property type="entry name" value="HSP70_peptide-bd_sf"/>
</dbReference>
<accession>A0A336MB84</accession>
<dbReference type="PROSITE" id="PS00329">
    <property type="entry name" value="HSP70_2"/>
    <property type="match status" value="1"/>
</dbReference>
<evidence type="ECO:0000256" key="8">
    <source>
        <dbReference type="ARBA" id="ARBA00040503"/>
    </source>
</evidence>
<dbReference type="Gene3D" id="3.30.30.30">
    <property type="match status" value="1"/>
</dbReference>
<name>A0A336MB84_CULSO</name>
<dbReference type="GO" id="GO:0005524">
    <property type="term" value="F:ATP binding"/>
    <property type="evidence" value="ECO:0007669"/>
    <property type="project" value="UniProtKB-KW"/>
</dbReference>
<dbReference type="GO" id="GO:0034663">
    <property type="term" value="C:endoplasmic reticulum chaperone complex"/>
    <property type="evidence" value="ECO:0007669"/>
    <property type="project" value="TreeGrafter"/>
</dbReference>
<dbReference type="PANTHER" id="PTHR45639">
    <property type="entry name" value="HSC70CB, ISOFORM G-RELATED"/>
    <property type="match status" value="1"/>
</dbReference>
<dbReference type="PROSITE" id="PS01036">
    <property type="entry name" value="HSP70_3"/>
    <property type="match status" value="1"/>
</dbReference>
<dbReference type="EMBL" id="UFQT01000784">
    <property type="protein sequence ID" value="SSX27200.1"/>
    <property type="molecule type" value="Genomic_DNA"/>
</dbReference>
<keyword evidence="7" id="KW-0143">Chaperone</keyword>
<dbReference type="SUPFAM" id="SSF53067">
    <property type="entry name" value="Actin-like ATPase domain"/>
    <property type="match status" value="6"/>
</dbReference>
<dbReference type="GO" id="GO:0140662">
    <property type="term" value="F:ATP-dependent protein folding chaperone"/>
    <property type="evidence" value="ECO:0007669"/>
    <property type="project" value="InterPro"/>
</dbReference>
<dbReference type="Gene3D" id="3.30.420.40">
    <property type="match status" value="4"/>
</dbReference>
<dbReference type="PANTHER" id="PTHR45639:SF3">
    <property type="entry name" value="HYPOXIA UP-REGULATED PROTEIN 1"/>
    <property type="match status" value="1"/>
</dbReference>
<comment type="similarity">
    <text evidence="2">Belongs to the heat shock protein 70 family.</text>
</comment>
<dbReference type="Gene3D" id="3.90.640.10">
    <property type="entry name" value="Actin, Chain A, domain 4"/>
    <property type="match status" value="2"/>
</dbReference>
<keyword evidence="6" id="KW-0067">ATP-binding</keyword>
<keyword evidence="4" id="KW-0547">Nucleotide-binding</keyword>
<dbReference type="FunFam" id="3.90.640.10:FF:000003">
    <property type="entry name" value="Molecular chaperone DnaK"/>
    <property type="match status" value="2"/>
</dbReference>
<dbReference type="Pfam" id="PF00012">
    <property type="entry name" value="HSP70"/>
    <property type="match status" value="4"/>
</dbReference>
<dbReference type="InterPro" id="IPR013126">
    <property type="entry name" value="Hsp_70_fam"/>
</dbReference>
<dbReference type="VEuPathDB" id="VectorBase:CSON014259"/>
<evidence type="ECO:0000256" key="6">
    <source>
        <dbReference type="ARBA" id="ARBA00022840"/>
    </source>
</evidence>
<sequence length="804" mass="89950">MSTLDKVLAIDFGSTKIVSAYYDIANGRSNIIVDSHSNRALRSCIAFTKTQCLFGYAAECQINSNARNTIRGRDLKLFSYKKAFERFSPLQLASKSMILVEYLEKEIPVHSEQLFALLLSKVKQESEKTLQKHFDKCIITIPSCYNCIQRTMMQDAAIISGFEAVQLISDTTAAAITYACEKNILKKGHNILMVDIGATYCQAALIHIENKSVVVKACAGKEKLGGDDFVCVLMEYFIREYHKSTGVDLSKNQSCLTRLRFGCEELKLMLSTTEHAKLTIESFQNGYPYHLEMKRSQFENLSLGLFNDIDNLIKEVFKRTSVGKDQVEKVVLVGGGTRIPKIQQSLIQYFNGAPLCRILNQDEAIATDECHALSIEETIAMILSNLKSHIDSQIPKNMYCVIPTPATYGVQQLRAIKTACEAIGLTCLKFCKNVTALSITYALENIAASPENEKSLFLLDMGTSSFEAALVRVISDGNLGGNDFSVRLYNFFNEQIKFELGNDLSVEQLYKLNDGCEQLKKILTFQDPAKFSIESLIEPDKNYDLKITRDKFNDLCVDLFDKFEQHLKCIPSEKYKTVDEVIVVGGALRTSNSVVAVYRDVYEVIANDQGLRTTPSYVAFTETEILVGIAAVNQATHNPENTIYAAVAYGYNEITYQNPSGTFNKKILIFDLGGGTFDVSIVKIIGPQITVLAKGGDSHLGGEDIDNTLCNYFIEKFNNIANGEVDVLFRRNTPIPCSTTKIYETIDGRQTIINLRLYEGEGKLQKDNKLVGDYFISEIPKTWFNRKTKITCTFSINENGCIEI</sequence>
<evidence type="ECO:0000256" key="4">
    <source>
        <dbReference type="ARBA" id="ARBA00022741"/>
    </source>
</evidence>
<comment type="subcellular location">
    <subcellularLocation>
        <location evidence="1">Endoplasmic reticulum lumen</location>
    </subcellularLocation>
</comment>
<dbReference type="Gene3D" id="2.60.34.10">
    <property type="entry name" value="Substrate Binding Domain Of DNAk, Chain A, domain 1"/>
    <property type="match status" value="1"/>
</dbReference>
<dbReference type="InterPro" id="IPR043129">
    <property type="entry name" value="ATPase_NBD"/>
</dbReference>
<protein>
    <recommendedName>
        <fullName evidence="8">Hypoxia up-regulated protein 1</fullName>
    </recommendedName>
</protein>
<evidence type="ECO:0000256" key="3">
    <source>
        <dbReference type="ARBA" id="ARBA00022729"/>
    </source>
</evidence>
<dbReference type="SUPFAM" id="SSF100920">
    <property type="entry name" value="Heat shock protein 70kD (HSP70), peptide-binding domain"/>
    <property type="match status" value="1"/>
</dbReference>